<sequence>MKTKDQSRFSIDALRGLAGDKVFARGETYHRDGQVQILTIEPKRVLAQVAGTEDYRTELTGRGSNIGGHCSCPAFGDWGVCKHMVAVALTANALGPDAEAEGAGVLARIRDHLKQKSVDALAGMIMELAERDPALLGRLDVAGVLKRAHKFDGKLIAPERLHVSLFFLGGLPERHIRAACEAATEVRTEPFEVSFDRTASFRGRPGNRPFVLIGESGLRRLESFQRMLGAALTRSGLKRVANTNFTPHVTLLYDARSVDEHPIQPIFWTVTEFVLIHSMKGHAYHGRWPLRA</sequence>
<evidence type="ECO:0000256" key="2">
    <source>
        <dbReference type="PROSITE-ProRule" id="PRU00325"/>
    </source>
</evidence>
<proteinExistence type="predicted"/>
<keyword evidence="2" id="KW-0862">Zinc</keyword>
<name>A0ABU8B939_9BRAD</name>
<keyword evidence="2" id="KW-0479">Metal-binding</keyword>
<evidence type="ECO:0000256" key="1">
    <source>
        <dbReference type="ARBA" id="ARBA00022801"/>
    </source>
</evidence>
<gene>
    <name evidence="4" type="ORF">V1286_002588</name>
</gene>
<dbReference type="PROSITE" id="PS50966">
    <property type="entry name" value="ZF_SWIM"/>
    <property type="match status" value="1"/>
</dbReference>
<evidence type="ECO:0000313" key="4">
    <source>
        <dbReference type="EMBL" id="MEH2555059.1"/>
    </source>
</evidence>
<organism evidence="4 5">
    <name type="scientific">Bradyrhizobium algeriense</name>
    <dbReference type="NCBI Taxonomy" id="634784"/>
    <lineage>
        <taxon>Bacteria</taxon>
        <taxon>Pseudomonadati</taxon>
        <taxon>Pseudomonadota</taxon>
        <taxon>Alphaproteobacteria</taxon>
        <taxon>Hyphomicrobiales</taxon>
        <taxon>Nitrobacteraceae</taxon>
        <taxon>Bradyrhizobium</taxon>
    </lineage>
</organism>
<evidence type="ECO:0000313" key="5">
    <source>
        <dbReference type="Proteomes" id="UP001364224"/>
    </source>
</evidence>
<accession>A0ABU8B939</accession>
<dbReference type="GO" id="GO:0016874">
    <property type="term" value="F:ligase activity"/>
    <property type="evidence" value="ECO:0007669"/>
    <property type="project" value="UniProtKB-KW"/>
</dbReference>
<dbReference type="SUPFAM" id="SSF55144">
    <property type="entry name" value="LigT-like"/>
    <property type="match status" value="1"/>
</dbReference>
<dbReference type="PANTHER" id="PTHR35561:SF1">
    <property type="entry name" value="RNA 2',3'-CYCLIC PHOSPHODIESTERASE"/>
    <property type="match status" value="1"/>
</dbReference>
<dbReference type="Pfam" id="PF13563">
    <property type="entry name" value="2_5_RNA_ligase2"/>
    <property type="match status" value="1"/>
</dbReference>
<comment type="caution">
    <text evidence="4">The sequence shown here is derived from an EMBL/GenBank/DDBJ whole genome shotgun (WGS) entry which is preliminary data.</text>
</comment>
<reference evidence="4 5" key="1">
    <citation type="submission" date="2024-02" db="EMBL/GenBank/DDBJ databases">
        <title>Adaptive strategies in a cosmopolitan and abundant soil bacterium.</title>
        <authorList>
            <person name="Carini P."/>
        </authorList>
    </citation>
    <scope>NUCLEOTIDE SEQUENCE [LARGE SCALE GENOMIC DNA]</scope>
    <source>
        <strain evidence="4 5">AZCC 1608</strain>
    </source>
</reference>
<keyword evidence="1" id="KW-0378">Hydrolase</keyword>
<dbReference type="InterPro" id="IPR004175">
    <property type="entry name" value="RNA_CPDase"/>
</dbReference>
<dbReference type="Gene3D" id="3.90.1140.10">
    <property type="entry name" value="Cyclic phosphodiesterase"/>
    <property type="match status" value="1"/>
</dbReference>
<evidence type="ECO:0000259" key="3">
    <source>
        <dbReference type="PROSITE" id="PS50966"/>
    </source>
</evidence>
<keyword evidence="2" id="KW-0863">Zinc-finger</keyword>
<keyword evidence="5" id="KW-1185">Reference proteome</keyword>
<dbReference type="EMBL" id="JAZHRV010000001">
    <property type="protein sequence ID" value="MEH2555059.1"/>
    <property type="molecule type" value="Genomic_DNA"/>
</dbReference>
<protein>
    <submittedName>
        <fullName evidence="4">2'-5' RNA ligase</fullName>
    </submittedName>
</protein>
<dbReference type="Pfam" id="PF04434">
    <property type="entry name" value="SWIM"/>
    <property type="match status" value="1"/>
</dbReference>
<dbReference type="InterPro" id="IPR009097">
    <property type="entry name" value="Cyclic_Pdiesterase"/>
</dbReference>
<dbReference type="RefSeq" id="WP_334479996.1">
    <property type="nucleotide sequence ID" value="NZ_JAZHRV010000001.1"/>
</dbReference>
<feature type="domain" description="SWIM-type" evidence="3">
    <location>
        <begin position="55"/>
        <end position="92"/>
    </location>
</feature>
<dbReference type="Proteomes" id="UP001364224">
    <property type="component" value="Unassembled WGS sequence"/>
</dbReference>
<keyword evidence="4" id="KW-0436">Ligase</keyword>
<dbReference type="PANTHER" id="PTHR35561">
    <property type="entry name" value="RNA 2',3'-CYCLIC PHOSPHODIESTERASE"/>
    <property type="match status" value="1"/>
</dbReference>
<dbReference type="InterPro" id="IPR007527">
    <property type="entry name" value="Znf_SWIM"/>
</dbReference>